<name>A0A1T5JI36_9MICO</name>
<dbReference type="NCBIfam" id="NF041681">
    <property type="entry name" value="HGxxPAAW"/>
    <property type="match status" value="1"/>
</dbReference>
<organism evidence="2 3">
    <name type="scientific">Okibacterium fritillariae</name>
    <dbReference type="NCBI Taxonomy" id="123320"/>
    <lineage>
        <taxon>Bacteria</taxon>
        <taxon>Bacillati</taxon>
        <taxon>Actinomycetota</taxon>
        <taxon>Actinomycetes</taxon>
        <taxon>Micrococcales</taxon>
        <taxon>Microbacteriaceae</taxon>
        <taxon>Okibacterium</taxon>
    </lineage>
</organism>
<keyword evidence="1" id="KW-0472">Membrane</keyword>
<evidence type="ECO:0000256" key="1">
    <source>
        <dbReference type="SAM" id="Phobius"/>
    </source>
</evidence>
<keyword evidence="1" id="KW-1133">Transmembrane helix</keyword>
<proteinExistence type="predicted"/>
<sequence length="76" mass="7940">MSSESIDMGHGHSPAAWISVTVMLVAFAVGTLFFVLDMPLYVVICAGVVLIGGLLWPILAKMGYGVGGAKYTSKGH</sequence>
<accession>A0A1T5JI36</accession>
<dbReference type="Pfam" id="PF20447">
    <property type="entry name" value="DUF6704"/>
    <property type="match status" value="1"/>
</dbReference>
<keyword evidence="3" id="KW-1185">Reference proteome</keyword>
<protein>
    <submittedName>
        <fullName evidence="2">Uncharacterized protein</fullName>
    </submittedName>
</protein>
<dbReference type="EMBL" id="FUZP01000001">
    <property type="protein sequence ID" value="SKC51099.1"/>
    <property type="molecule type" value="Genomic_DNA"/>
</dbReference>
<reference evidence="2 3" key="1">
    <citation type="submission" date="2017-02" db="EMBL/GenBank/DDBJ databases">
        <authorList>
            <person name="Peterson S.W."/>
        </authorList>
    </citation>
    <scope>NUCLEOTIDE SEQUENCE [LARGE SCALE GENOMIC DNA]</scope>
    <source>
        <strain evidence="2 3">VKM Ac-2059</strain>
    </source>
</reference>
<gene>
    <name evidence="2" type="ORF">SAMN06309945_1573</name>
</gene>
<dbReference type="InterPro" id="IPR046550">
    <property type="entry name" value="DUF6704"/>
</dbReference>
<evidence type="ECO:0000313" key="3">
    <source>
        <dbReference type="Proteomes" id="UP000190857"/>
    </source>
</evidence>
<dbReference type="RefSeq" id="WP_079727577.1">
    <property type="nucleotide sequence ID" value="NZ_FUZP01000001.1"/>
</dbReference>
<evidence type="ECO:0000313" key="2">
    <source>
        <dbReference type="EMBL" id="SKC51099.1"/>
    </source>
</evidence>
<dbReference type="AlphaFoldDB" id="A0A1T5JI36"/>
<dbReference type="Proteomes" id="UP000190857">
    <property type="component" value="Unassembled WGS sequence"/>
</dbReference>
<keyword evidence="1" id="KW-0812">Transmembrane</keyword>
<feature type="transmembrane region" description="Helical" evidence="1">
    <location>
        <begin position="40"/>
        <end position="60"/>
    </location>
</feature>
<dbReference type="OrthoDB" id="3872677at2"/>
<feature type="transmembrane region" description="Helical" evidence="1">
    <location>
        <begin position="15"/>
        <end position="34"/>
    </location>
</feature>
<dbReference type="STRING" id="123320.SAMN06309945_1573"/>